<evidence type="ECO:0000259" key="8">
    <source>
        <dbReference type="PROSITE" id="PS50850"/>
    </source>
</evidence>
<evidence type="ECO:0000256" key="4">
    <source>
        <dbReference type="ARBA" id="ARBA00022692"/>
    </source>
</evidence>
<name>G5ID56_9FIRM</name>
<evidence type="ECO:0000256" key="1">
    <source>
        <dbReference type="ARBA" id="ARBA00004651"/>
    </source>
</evidence>
<dbReference type="GO" id="GO:0005886">
    <property type="term" value="C:plasma membrane"/>
    <property type="evidence" value="ECO:0007669"/>
    <property type="project" value="UniProtKB-SubCell"/>
</dbReference>
<keyword evidence="6 7" id="KW-0472">Membrane</keyword>
<feature type="transmembrane region" description="Helical" evidence="7">
    <location>
        <begin position="166"/>
        <end position="188"/>
    </location>
</feature>
<comment type="subcellular location">
    <subcellularLocation>
        <location evidence="1">Cell membrane</location>
        <topology evidence="1">Multi-pass membrane protein</topology>
    </subcellularLocation>
</comment>
<dbReference type="OrthoDB" id="9775268at2"/>
<feature type="transmembrane region" description="Helical" evidence="7">
    <location>
        <begin position="223"/>
        <end position="246"/>
    </location>
</feature>
<feature type="transmembrane region" description="Helical" evidence="7">
    <location>
        <begin position="344"/>
        <end position="367"/>
    </location>
</feature>
<keyword evidence="4 7" id="KW-0812">Transmembrane</keyword>
<dbReference type="RefSeq" id="WP_006779414.1">
    <property type="nucleotide sequence ID" value="NZ_CP040506.1"/>
</dbReference>
<keyword evidence="2" id="KW-0813">Transport</keyword>
<feature type="domain" description="Major facilitator superfamily (MFS) profile" evidence="8">
    <location>
        <begin position="11"/>
        <end position="401"/>
    </location>
</feature>
<evidence type="ECO:0000256" key="3">
    <source>
        <dbReference type="ARBA" id="ARBA00022475"/>
    </source>
</evidence>
<feature type="transmembrane region" description="Helical" evidence="7">
    <location>
        <begin position="311"/>
        <end position="332"/>
    </location>
</feature>
<dbReference type="CDD" id="cd06173">
    <property type="entry name" value="MFS_MefA_like"/>
    <property type="match status" value="1"/>
</dbReference>
<feature type="transmembrane region" description="Helical" evidence="7">
    <location>
        <begin position="286"/>
        <end position="305"/>
    </location>
</feature>
<evidence type="ECO:0000313" key="9">
    <source>
        <dbReference type="EMBL" id="EHI60621.1"/>
    </source>
</evidence>
<dbReference type="PROSITE" id="PS50850">
    <property type="entry name" value="MFS"/>
    <property type="match status" value="1"/>
</dbReference>
<dbReference type="GO" id="GO:0022857">
    <property type="term" value="F:transmembrane transporter activity"/>
    <property type="evidence" value="ECO:0007669"/>
    <property type="project" value="InterPro"/>
</dbReference>
<feature type="transmembrane region" description="Helical" evidence="7">
    <location>
        <begin position="90"/>
        <end position="112"/>
    </location>
</feature>
<keyword evidence="3" id="KW-1003">Cell membrane</keyword>
<dbReference type="HOGENOM" id="CLU_034180_16_0_9"/>
<gene>
    <name evidence="9" type="ORF">HMPREF9473_01430</name>
</gene>
<feature type="transmembrane region" description="Helical" evidence="7">
    <location>
        <begin position="12"/>
        <end position="38"/>
    </location>
</feature>
<evidence type="ECO:0000256" key="2">
    <source>
        <dbReference type="ARBA" id="ARBA00022448"/>
    </source>
</evidence>
<dbReference type="AlphaFoldDB" id="G5ID56"/>
<dbReference type="SUPFAM" id="SSF103473">
    <property type="entry name" value="MFS general substrate transporter"/>
    <property type="match status" value="1"/>
</dbReference>
<accession>G5ID56</accession>
<dbReference type="Gene3D" id="1.20.1250.20">
    <property type="entry name" value="MFS general substrate transporter like domains"/>
    <property type="match status" value="1"/>
</dbReference>
<keyword evidence="10" id="KW-1185">Reference proteome</keyword>
<evidence type="ECO:0000256" key="6">
    <source>
        <dbReference type="ARBA" id="ARBA00023136"/>
    </source>
</evidence>
<evidence type="ECO:0000313" key="10">
    <source>
        <dbReference type="Proteomes" id="UP000005384"/>
    </source>
</evidence>
<dbReference type="Pfam" id="PF07690">
    <property type="entry name" value="MFS_1"/>
    <property type="match status" value="1"/>
</dbReference>
<dbReference type="EMBL" id="ADLN01000014">
    <property type="protein sequence ID" value="EHI60621.1"/>
    <property type="molecule type" value="Genomic_DNA"/>
</dbReference>
<dbReference type="InterPro" id="IPR036259">
    <property type="entry name" value="MFS_trans_sf"/>
</dbReference>
<evidence type="ECO:0000256" key="5">
    <source>
        <dbReference type="ARBA" id="ARBA00022989"/>
    </source>
</evidence>
<keyword evidence="5 7" id="KW-1133">Transmembrane helix</keyword>
<dbReference type="PATRIC" id="fig|742737.3.peg.1444"/>
<comment type="caution">
    <text evidence="9">The sequence shown here is derived from an EMBL/GenBank/DDBJ whole genome shotgun (WGS) entry which is preliminary data.</text>
</comment>
<dbReference type="Proteomes" id="UP000005384">
    <property type="component" value="Unassembled WGS sequence"/>
</dbReference>
<feature type="transmembrane region" description="Helical" evidence="7">
    <location>
        <begin position="379"/>
        <end position="400"/>
    </location>
</feature>
<feature type="transmembrane region" description="Helical" evidence="7">
    <location>
        <begin position="258"/>
        <end position="279"/>
    </location>
</feature>
<reference evidence="9 10" key="1">
    <citation type="submission" date="2011-08" db="EMBL/GenBank/DDBJ databases">
        <title>The Genome Sequence of Clostridium hathewayi WAL-18680.</title>
        <authorList>
            <consortium name="The Broad Institute Genome Sequencing Platform"/>
            <person name="Earl A."/>
            <person name="Ward D."/>
            <person name="Feldgarden M."/>
            <person name="Gevers D."/>
            <person name="Finegold S.M."/>
            <person name="Summanen P.H."/>
            <person name="Molitoris D.R."/>
            <person name="Song M."/>
            <person name="Daigneault M."/>
            <person name="Allen-Vercoe E."/>
            <person name="Young S.K."/>
            <person name="Zeng Q."/>
            <person name="Gargeya S."/>
            <person name="Fitzgerald M."/>
            <person name="Haas B."/>
            <person name="Abouelleil A."/>
            <person name="Alvarado L."/>
            <person name="Arachchi H.M."/>
            <person name="Berlin A."/>
            <person name="Brown A."/>
            <person name="Chapman S.B."/>
            <person name="Chen Z."/>
            <person name="Dunbar C."/>
            <person name="Freedman E."/>
            <person name="Gearin G."/>
            <person name="Gellesch M."/>
            <person name="Goldberg J."/>
            <person name="Griggs A."/>
            <person name="Gujja S."/>
            <person name="Heiman D."/>
            <person name="Howarth C."/>
            <person name="Larson L."/>
            <person name="Lui A."/>
            <person name="MacDonald P.J.P."/>
            <person name="Montmayeur A."/>
            <person name="Murphy C."/>
            <person name="Neiman D."/>
            <person name="Pearson M."/>
            <person name="Priest M."/>
            <person name="Roberts A."/>
            <person name="Saif S."/>
            <person name="Shea T."/>
            <person name="Shenoy N."/>
            <person name="Sisk P."/>
            <person name="Stolte C."/>
            <person name="Sykes S."/>
            <person name="Wortman J."/>
            <person name="Nusbaum C."/>
            <person name="Birren B."/>
        </authorList>
    </citation>
    <scope>NUCLEOTIDE SEQUENCE [LARGE SCALE GENOMIC DNA]</scope>
    <source>
        <strain evidence="9 10">WAL-18680</strain>
    </source>
</reference>
<evidence type="ECO:0000256" key="7">
    <source>
        <dbReference type="SAM" id="Phobius"/>
    </source>
</evidence>
<proteinExistence type="predicted"/>
<protein>
    <recommendedName>
        <fullName evidence="8">Major facilitator superfamily (MFS) profile domain-containing protein</fullName>
    </recommendedName>
</protein>
<dbReference type="PANTHER" id="PTHR23513">
    <property type="entry name" value="INTEGRAL MEMBRANE EFFLUX PROTEIN-RELATED"/>
    <property type="match status" value="1"/>
</dbReference>
<dbReference type="InterPro" id="IPR011701">
    <property type="entry name" value="MFS"/>
</dbReference>
<feature type="transmembrane region" description="Helical" evidence="7">
    <location>
        <begin position="44"/>
        <end position="69"/>
    </location>
</feature>
<dbReference type="PANTHER" id="PTHR23513:SF6">
    <property type="entry name" value="MAJOR FACILITATOR SUPERFAMILY ASSOCIATED DOMAIN-CONTAINING PROTEIN"/>
    <property type="match status" value="1"/>
</dbReference>
<sequence>MDTLSRNWKKNFFTIWTGQALSQFSSSVLQFAIVWYLTDKTGSAMVLTVAMMMGFLPQGILGPFIGVFIDRYNRKRIMIVSDLFISAASFAMVVAGWMGGLTTELILVVLLLRSVGSAFHTPCLQAVTPQIVPSDQLTRCAGYSQALESVSQILSPVVAAVLYSSWSLSGIISLDVIGALIAVLTLGITEIPQLMRKDNGEKIRVLREAKEGFLILKTKKGMLGLVLIGSIYTLALMPTSALFPLMTMSYFHGTSTHASMVEVVFSVGLLFGSLILSKWGGTKNRIYTIVLSFLLMSFSLLISGLLPPGGFYAFILCSWLMGVSGPFYWGMYTPLLQSNFDAEYLGRVLSLSSSIRLLSGPVGLVISGAFAENYGVEKWFLIASALVLSASILCIAVPAVRTCDDTEARNNAHPPVKF</sequence>
<organism evidence="9 10">
    <name type="scientific">Hungatella hathewayi WAL-18680</name>
    <dbReference type="NCBI Taxonomy" id="742737"/>
    <lineage>
        <taxon>Bacteria</taxon>
        <taxon>Bacillati</taxon>
        <taxon>Bacillota</taxon>
        <taxon>Clostridia</taxon>
        <taxon>Lachnospirales</taxon>
        <taxon>Lachnospiraceae</taxon>
        <taxon>Hungatella</taxon>
    </lineage>
</organism>
<dbReference type="InterPro" id="IPR020846">
    <property type="entry name" value="MFS_dom"/>
</dbReference>